<feature type="transmembrane region" description="Helical" evidence="8">
    <location>
        <begin position="12"/>
        <end position="33"/>
    </location>
</feature>
<keyword evidence="1" id="KW-0813">Transport</keyword>
<feature type="transmembrane region" description="Helical" evidence="8">
    <location>
        <begin position="66"/>
        <end position="88"/>
    </location>
</feature>
<dbReference type="Proteomes" id="UP000271003">
    <property type="component" value="Chromosome"/>
</dbReference>
<feature type="domain" description="4Fe-4S ferredoxin-type" evidence="9">
    <location>
        <begin position="244"/>
        <end position="273"/>
    </location>
</feature>
<accession>A0A2Z6I8Y1</accession>
<dbReference type="PROSITE" id="PS51379">
    <property type="entry name" value="4FE4S_FER_2"/>
    <property type="match status" value="2"/>
</dbReference>
<evidence type="ECO:0000256" key="7">
    <source>
        <dbReference type="ARBA" id="ARBA00023014"/>
    </source>
</evidence>
<dbReference type="InterPro" id="IPR017896">
    <property type="entry name" value="4Fe4S_Fe-S-bd"/>
</dbReference>
<keyword evidence="8" id="KW-1133">Transmembrane helix</keyword>
<dbReference type="InterPro" id="IPR017900">
    <property type="entry name" value="4Fe4S_Fe_S_CS"/>
</dbReference>
<dbReference type="InterPro" id="IPR051684">
    <property type="entry name" value="Electron_Trans/Redox"/>
</dbReference>
<evidence type="ECO:0000313" key="10">
    <source>
        <dbReference type="EMBL" id="BBF22370.1"/>
    </source>
</evidence>
<keyword evidence="8" id="KW-0472">Membrane</keyword>
<keyword evidence="8" id="KW-0812">Transmembrane</keyword>
<dbReference type="PROSITE" id="PS00198">
    <property type="entry name" value="4FE4S_FER_1"/>
    <property type="match status" value="1"/>
</dbReference>
<keyword evidence="11" id="KW-1185">Reference proteome</keyword>
<dbReference type="NCBIfam" id="TIGR02163">
    <property type="entry name" value="napH"/>
    <property type="match status" value="1"/>
</dbReference>
<evidence type="ECO:0000256" key="1">
    <source>
        <dbReference type="ARBA" id="ARBA00022448"/>
    </source>
</evidence>
<dbReference type="NCBIfam" id="NF007013">
    <property type="entry name" value="PRK09477.1"/>
    <property type="match status" value="1"/>
</dbReference>
<evidence type="ECO:0000256" key="4">
    <source>
        <dbReference type="ARBA" id="ARBA00022737"/>
    </source>
</evidence>
<keyword evidence="4" id="KW-0677">Repeat</keyword>
<gene>
    <name evidence="10" type="primary">napH</name>
    <name evidence="10" type="ORF">SUTMEG_02610</name>
</gene>
<sequence length="287" mass="31172">MTERKPRSRYTPMRHVVQGIVLLLFIGTARWGWTLLDRPVLSGTLSASKVLDTIPLSDPLALLERFAAGHLPTLGALTGALLVLLLYGTLGSRTFCGWICPMNAVVEFAAFLRGRLGLTADALRVSRSARFVLLAGALLASALTGTAAFEVMSPQGLLWRDLVFGTGLSALAAASGVFALELAVMKEGWCGHLCPLGAFWALVGRIVRRPALRIRFEDKACTRCGDCLHVCPERQIIRFKDLARTGRIPTGECLNCGKCIEHCPEDALRFELFGRRSGCDASDRSNT</sequence>
<keyword evidence="2" id="KW-0004">4Fe-4S</keyword>
<dbReference type="SUPFAM" id="SSF54862">
    <property type="entry name" value="4Fe-4S ferredoxins"/>
    <property type="match status" value="1"/>
</dbReference>
<organism evidence="10 11">
    <name type="scientific">Sutterella megalosphaeroides</name>
    <dbReference type="NCBI Taxonomy" id="2494234"/>
    <lineage>
        <taxon>Bacteria</taxon>
        <taxon>Pseudomonadati</taxon>
        <taxon>Pseudomonadota</taxon>
        <taxon>Betaproteobacteria</taxon>
        <taxon>Burkholderiales</taxon>
        <taxon>Sutterellaceae</taxon>
        <taxon>Sutterella</taxon>
    </lineage>
</organism>
<evidence type="ECO:0000256" key="8">
    <source>
        <dbReference type="SAM" id="Phobius"/>
    </source>
</evidence>
<dbReference type="PANTHER" id="PTHR30176:SF3">
    <property type="entry name" value="FERREDOXIN-TYPE PROTEIN NAPH"/>
    <property type="match status" value="1"/>
</dbReference>
<protein>
    <submittedName>
        <fullName evidence="10">Quinol dehydrogenase ferredoxin subunit NapH</fullName>
    </submittedName>
</protein>
<dbReference type="Pfam" id="PF12801">
    <property type="entry name" value="Fer4_5"/>
    <property type="match status" value="2"/>
</dbReference>
<keyword evidence="6" id="KW-0408">Iron</keyword>
<dbReference type="AlphaFoldDB" id="A0A2Z6I8Y1"/>
<evidence type="ECO:0000259" key="9">
    <source>
        <dbReference type="PROSITE" id="PS51379"/>
    </source>
</evidence>
<dbReference type="PANTHER" id="PTHR30176">
    <property type="entry name" value="FERREDOXIN-TYPE PROTEIN NAPH"/>
    <property type="match status" value="1"/>
</dbReference>
<keyword evidence="7" id="KW-0411">Iron-sulfur</keyword>
<dbReference type="GO" id="GO:0046872">
    <property type="term" value="F:metal ion binding"/>
    <property type="evidence" value="ECO:0007669"/>
    <property type="project" value="UniProtKB-KW"/>
</dbReference>
<dbReference type="InterPro" id="IPR011886">
    <property type="entry name" value="NapH_MauN"/>
</dbReference>
<dbReference type="Gene3D" id="3.30.70.20">
    <property type="match status" value="1"/>
</dbReference>
<feature type="domain" description="4Fe-4S ferredoxin-type" evidence="9">
    <location>
        <begin position="210"/>
        <end position="242"/>
    </location>
</feature>
<evidence type="ECO:0000313" key="11">
    <source>
        <dbReference type="Proteomes" id="UP000271003"/>
    </source>
</evidence>
<evidence type="ECO:0000256" key="6">
    <source>
        <dbReference type="ARBA" id="ARBA00023004"/>
    </source>
</evidence>
<keyword evidence="5" id="KW-0249">Electron transport</keyword>
<feature type="transmembrane region" description="Helical" evidence="8">
    <location>
        <begin position="163"/>
        <end position="183"/>
    </location>
</feature>
<proteinExistence type="predicted"/>
<feature type="transmembrane region" description="Helical" evidence="8">
    <location>
        <begin position="132"/>
        <end position="151"/>
    </location>
</feature>
<dbReference type="GO" id="GO:0051539">
    <property type="term" value="F:4 iron, 4 sulfur cluster binding"/>
    <property type="evidence" value="ECO:0007669"/>
    <property type="project" value="UniProtKB-KW"/>
</dbReference>
<evidence type="ECO:0000256" key="2">
    <source>
        <dbReference type="ARBA" id="ARBA00022485"/>
    </source>
</evidence>
<keyword evidence="3" id="KW-0479">Metal-binding</keyword>
<evidence type="ECO:0000256" key="3">
    <source>
        <dbReference type="ARBA" id="ARBA00022723"/>
    </source>
</evidence>
<evidence type="ECO:0000256" key="5">
    <source>
        <dbReference type="ARBA" id="ARBA00022982"/>
    </source>
</evidence>
<dbReference type="EMBL" id="AP018786">
    <property type="protein sequence ID" value="BBF22370.1"/>
    <property type="molecule type" value="Genomic_DNA"/>
</dbReference>
<dbReference type="KEGG" id="sutt:SUTMEG_02610"/>
<dbReference type="RefSeq" id="WP_232008806.1">
    <property type="nucleotide sequence ID" value="NZ_AP018786.1"/>
</dbReference>
<dbReference type="GO" id="GO:0005886">
    <property type="term" value="C:plasma membrane"/>
    <property type="evidence" value="ECO:0007669"/>
    <property type="project" value="TreeGrafter"/>
</dbReference>
<reference evidence="10 11" key="1">
    <citation type="journal article" date="2018" name="Int. J. Syst. Evol. Microbiol.">
        <title>Mesosutterella multiformis gen. nov., sp. nov., a member of the family Sutterellaceae and Sutterella megalosphaeroides sp. nov., isolated from human faeces.</title>
        <authorList>
            <person name="Sakamoto M."/>
            <person name="Ikeyama N."/>
            <person name="Kunihiro T."/>
            <person name="Iino T."/>
            <person name="Yuki M."/>
            <person name="Ohkuma M."/>
        </authorList>
    </citation>
    <scope>NUCLEOTIDE SEQUENCE [LARGE SCALE GENOMIC DNA]</scope>
    <source>
        <strain evidence="10 11">6FBBBH3</strain>
    </source>
</reference>
<name>A0A2Z6I8Y1_9BURK</name>
<dbReference type="Pfam" id="PF13237">
    <property type="entry name" value="Fer4_10"/>
    <property type="match status" value="1"/>
</dbReference>